<name>A0A267H5E7_9PLAT</name>
<reference evidence="2 3" key="1">
    <citation type="submission" date="2017-06" db="EMBL/GenBank/DDBJ databases">
        <title>A platform for efficient transgenesis in Macrostomum lignano, a flatworm model organism for stem cell research.</title>
        <authorList>
            <person name="Berezikov E."/>
        </authorList>
    </citation>
    <scope>NUCLEOTIDE SEQUENCE [LARGE SCALE GENOMIC DNA]</scope>
    <source>
        <strain evidence="2">DV1</strain>
        <tissue evidence="2">Whole organism</tissue>
    </source>
</reference>
<sequence>MLRFLMLLAALLLVSATQQAAAADECSCHQDGIRCIGGEKCNEGFCNKDSQGGCYL</sequence>
<feature type="chain" id="PRO_5013012330" evidence="1">
    <location>
        <begin position="23"/>
        <end position="56"/>
    </location>
</feature>
<feature type="signal peptide" evidence="1">
    <location>
        <begin position="1"/>
        <end position="22"/>
    </location>
</feature>
<accession>A0A267H5E7</accession>
<gene>
    <name evidence="2" type="ORF">BOX15_Mlig013770g1</name>
</gene>
<dbReference type="AlphaFoldDB" id="A0A267H5E7"/>
<evidence type="ECO:0000313" key="3">
    <source>
        <dbReference type="Proteomes" id="UP000215902"/>
    </source>
</evidence>
<protein>
    <submittedName>
        <fullName evidence="2">Uncharacterized protein</fullName>
    </submittedName>
</protein>
<dbReference type="EMBL" id="NIVC01000025">
    <property type="protein sequence ID" value="PAA93506.1"/>
    <property type="molecule type" value="Genomic_DNA"/>
</dbReference>
<evidence type="ECO:0000256" key="1">
    <source>
        <dbReference type="SAM" id="SignalP"/>
    </source>
</evidence>
<evidence type="ECO:0000313" key="2">
    <source>
        <dbReference type="EMBL" id="PAA93506.1"/>
    </source>
</evidence>
<keyword evidence="3" id="KW-1185">Reference proteome</keyword>
<comment type="caution">
    <text evidence="2">The sequence shown here is derived from an EMBL/GenBank/DDBJ whole genome shotgun (WGS) entry which is preliminary data.</text>
</comment>
<dbReference type="Proteomes" id="UP000215902">
    <property type="component" value="Unassembled WGS sequence"/>
</dbReference>
<organism evidence="2 3">
    <name type="scientific">Macrostomum lignano</name>
    <dbReference type="NCBI Taxonomy" id="282301"/>
    <lineage>
        <taxon>Eukaryota</taxon>
        <taxon>Metazoa</taxon>
        <taxon>Spiralia</taxon>
        <taxon>Lophotrochozoa</taxon>
        <taxon>Platyhelminthes</taxon>
        <taxon>Rhabditophora</taxon>
        <taxon>Macrostomorpha</taxon>
        <taxon>Macrostomida</taxon>
        <taxon>Macrostomidae</taxon>
        <taxon>Macrostomum</taxon>
    </lineage>
</organism>
<proteinExistence type="predicted"/>
<keyword evidence="1" id="KW-0732">Signal</keyword>